<dbReference type="InterPro" id="IPR018319">
    <property type="entry name" value="SelA-like"/>
</dbReference>
<dbReference type="UniPathway" id="UPA00906">
    <property type="reaction ID" value="UER00896"/>
</dbReference>
<dbReference type="RefSeq" id="WP_070097134.1">
    <property type="nucleotide sequence ID" value="NZ_CABIXX010000014.1"/>
</dbReference>
<dbReference type="NCBIfam" id="TIGR00474">
    <property type="entry name" value="selA"/>
    <property type="match status" value="1"/>
</dbReference>
<dbReference type="GO" id="GO:0001717">
    <property type="term" value="P:conversion of seryl-tRNAsec to selenocys-tRNAsec"/>
    <property type="evidence" value="ECO:0007669"/>
    <property type="project" value="UniProtKB-UniRule"/>
</dbReference>
<comment type="pathway">
    <text evidence="8">Aminoacyl-tRNA biosynthesis; selenocysteinyl-tRNA(Sec) biosynthesis; selenocysteinyl-tRNA(Sec) from L-seryl-tRNA(Sec) (bacterial route): step 1/1.</text>
</comment>
<feature type="modified residue" description="N6-(pyridoxal phosphate)lysine" evidence="8 9">
    <location>
        <position position="300"/>
    </location>
</feature>
<keyword evidence="4 8" id="KW-0663">Pyridoxal phosphate</keyword>
<evidence type="ECO:0000256" key="9">
    <source>
        <dbReference type="PIRSR" id="PIRSR618319-50"/>
    </source>
</evidence>
<keyword evidence="6 8" id="KW-0711">Selenium</keyword>
<proteinExistence type="inferred from homology"/>
<dbReference type="InterPro" id="IPR004534">
    <property type="entry name" value="SelA_trans"/>
</dbReference>
<dbReference type="EMBL" id="CZAQ01000014">
    <property type="protein sequence ID" value="CUP08218.1"/>
    <property type="molecule type" value="Genomic_DNA"/>
</dbReference>
<dbReference type="PANTHER" id="PTHR32328">
    <property type="entry name" value="L-SERYL-TRNA(SEC) SELENIUM TRANSFERASE"/>
    <property type="match status" value="1"/>
</dbReference>
<accession>A0A174KEG2</accession>
<dbReference type="Gene3D" id="3.40.640.10">
    <property type="entry name" value="Type I PLP-dependent aspartate aminotransferase-like (Major domain)"/>
    <property type="match status" value="1"/>
</dbReference>
<gene>
    <name evidence="8 10" type="primary">selA</name>
    <name evidence="10" type="ORF">ERS852514_01025</name>
</gene>
<evidence type="ECO:0000256" key="7">
    <source>
        <dbReference type="ARBA" id="ARBA00044507"/>
    </source>
</evidence>
<keyword evidence="5 8" id="KW-0648">Protein biosynthesis</keyword>
<dbReference type="HAMAP" id="MF_00423">
    <property type="entry name" value="SelA"/>
    <property type="match status" value="1"/>
</dbReference>
<keyword evidence="2 8" id="KW-0963">Cytoplasm</keyword>
<dbReference type="Proteomes" id="UP000095454">
    <property type="component" value="Unassembled WGS sequence"/>
</dbReference>
<protein>
    <recommendedName>
        <fullName evidence="8">L-seryl-tRNA(Sec) selenium transferase</fullName>
        <ecNumber evidence="8">2.9.1.1</ecNumber>
    </recommendedName>
    <alternativeName>
        <fullName evidence="8">Selenocysteine synthase</fullName>
        <shortName evidence="8">Sec synthase</shortName>
    </alternativeName>
    <alternativeName>
        <fullName evidence="8">Selenocysteinyl-tRNA(Sec) synthase</fullName>
    </alternativeName>
</protein>
<dbReference type="AlphaFoldDB" id="A0A174KEG2"/>
<dbReference type="GO" id="GO:0001514">
    <property type="term" value="P:selenocysteine incorporation"/>
    <property type="evidence" value="ECO:0007669"/>
    <property type="project" value="UniProtKB-UniRule"/>
</dbReference>
<dbReference type="Gene3D" id="3.90.1150.180">
    <property type="match status" value="1"/>
</dbReference>
<dbReference type="SUPFAM" id="SSF53383">
    <property type="entry name" value="PLP-dependent transferases"/>
    <property type="match status" value="1"/>
</dbReference>
<evidence type="ECO:0000256" key="1">
    <source>
        <dbReference type="ARBA" id="ARBA00001933"/>
    </source>
</evidence>
<keyword evidence="3 8" id="KW-0808">Transferase</keyword>
<evidence type="ECO:0000256" key="8">
    <source>
        <dbReference type="HAMAP-Rule" id="MF_00423"/>
    </source>
</evidence>
<evidence type="ECO:0000256" key="2">
    <source>
        <dbReference type="ARBA" id="ARBA00022490"/>
    </source>
</evidence>
<reference evidence="10 11" key="1">
    <citation type="submission" date="2015-09" db="EMBL/GenBank/DDBJ databases">
        <authorList>
            <consortium name="Pathogen Informatics"/>
        </authorList>
    </citation>
    <scope>NUCLEOTIDE SEQUENCE [LARGE SCALE GENOMIC DNA]</scope>
    <source>
        <strain evidence="10 11">2789STDY5834902</strain>
    </source>
</reference>
<dbReference type="InterPro" id="IPR015421">
    <property type="entry name" value="PyrdxlP-dep_Trfase_major"/>
</dbReference>
<dbReference type="InterPro" id="IPR015424">
    <property type="entry name" value="PyrdxlP-dep_Trfase"/>
</dbReference>
<comment type="subcellular location">
    <subcellularLocation>
        <location evidence="8">Cytoplasm</location>
    </subcellularLocation>
</comment>
<evidence type="ECO:0000256" key="4">
    <source>
        <dbReference type="ARBA" id="ARBA00022898"/>
    </source>
</evidence>
<comment type="similarity">
    <text evidence="7 8">Belongs to the SelA family.</text>
</comment>
<evidence type="ECO:0000256" key="3">
    <source>
        <dbReference type="ARBA" id="ARBA00022679"/>
    </source>
</evidence>
<evidence type="ECO:0000313" key="11">
    <source>
        <dbReference type="Proteomes" id="UP000095454"/>
    </source>
</evidence>
<comment type="function">
    <text evidence="8">Converts seryl-tRNA(Sec) to selenocysteinyl-tRNA(Sec) required for selenoprotein biosynthesis.</text>
</comment>
<dbReference type="PANTHER" id="PTHR32328:SF0">
    <property type="entry name" value="L-SERYL-TRNA(SEC) SELENIUM TRANSFERASE"/>
    <property type="match status" value="1"/>
</dbReference>
<comment type="cofactor">
    <cofactor evidence="1 8 9">
        <name>pyridoxal 5'-phosphate</name>
        <dbReference type="ChEBI" id="CHEBI:597326"/>
    </cofactor>
</comment>
<sequence>MSDCESMPAEVRDRLRSIPAVHELLAEWPVMKAAGDAGDTIVREAIDAELDAERAAIRSGAPARNKRELALAIERRCHRLSLPTLRPAVNATGVVIHTNLGRAPLAPAAVRAVTDVARGYSTLEYDVATCTRGGRKEHAARLLRTLTGVQDALVVNNNAAAVLLVLAAHAAGKEVIVSRGELVEVGGSFRIPDIMAASGAKLVEVGSTNRTHLDDYRSAITPNTAMILKVHPSNYRIEGFHEEVSAAELSALAHEHGLLLYEDQGSGALLADGVLADAGEKPTSASLCAGADVVSCSGDKLLGASQAGIILGSAQAIAACASHPLMRALRPGKLTLAALEATLRLYVAGSDTAHREIPVLNMLSGAPAPLERQAKRLHDRMLRKLRETQCEDAVELQVVEGASAPGGGSLPTVELPTFCVAVCPVDGRLSADGLKRAMVQEPDTPVVTRVRHEQVLFDVRTLLHDTDLDLCASALADAVRAGLHR</sequence>
<evidence type="ECO:0000256" key="6">
    <source>
        <dbReference type="ARBA" id="ARBA00023266"/>
    </source>
</evidence>
<dbReference type="GO" id="GO:0005737">
    <property type="term" value="C:cytoplasm"/>
    <property type="evidence" value="ECO:0007669"/>
    <property type="project" value="UniProtKB-SubCell"/>
</dbReference>
<dbReference type="EC" id="2.9.1.1" evidence="8"/>
<dbReference type="GO" id="GO:0004125">
    <property type="term" value="F:L-seryl-tRNA(Sec) selenium transferase activity"/>
    <property type="evidence" value="ECO:0007669"/>
    <property type="project" value="UniProtKB-UniRule"/>
</dbReference>
<name>A0A174KEG2_9ACTN</name>
<evidence type="ECO:0000256" key="5">
    <source>
        <dbReference type="ARBA" id="ARBA00022917"/>
    </source>
</evidence>
<dbReference type="Pfam" id="PF03841">
    <property type="entry name" value="SelA"/>
    <property type="match status" value="1"/>
</dbReference>
<evidence type="ECO:0000313" key="10">
    <source>
        <dbReference type="EMBL" id="CUP08218.1"/>
    </source>
</evidence>
<comment type="catalytic activity">
    <reaction evidence="8">
        <text>L-seryl-tRNA(Sec) + selenophosphate + H(+) = L-selenocysteinyl-tRNA(Sec) + phosphate</text>
        <dbReference type="Rhea" id="RHEA:22728"/>
        <dbReference type="Rhea" id="RHEA-COMP:9742"/>
        <dbReference type="Rhea" id="RHEA-COMP:9743"/>
        <dbReference type="ChEBI" id="CHEBI:15378"/>
        <dbReference type="ChEBI" id="CHEBI:16144"/>
        <dbReference type="ChEBI" id="CHEBI:43474"/>
        <dbReference type="ChEBI" id="CHEBI:78533"/>
        <dbReference type="ChEBI" id="CHEBI:78573"/>
        <dbReference type="EC" id="2.9.1.1"/>
    </reaction>
</comment>
<organism evidence="10 11">
    <name type="scientific">Collinsella aerofaciens</name>
    <dbReference type="NCBI Taxonomy" id="74426"/>
    <lineage>
        <taxon>Bacteria</taxon>
        <taxon>Bacillati</taxon>
        <taxon>Actinomycetota</taxon>
        <taxon>Coriobacteriia</taxon>
        <taxon>Coriobacteriales</taxon>
        <taxon>Coriobacteriaceae</taxon>
        <taxon>Collinsella</taxon>
    </lineage>
</organism>